<dbReference type="AlphaFoldDB" id="A0A0U3GMZ8"/>
<dbReference type="Pfam" id="PF11855">
    <property type="entry name" value="DUF3375"/>
    <property type="match status" value="1"/>
</dbReference>
<evidence type="ECO:0000313" key="1">
    <source>
        <dbReference type="EMBL" id="ALV40582.1"/>
    </source>
</evidence>
<evidence type="ECO:0000313" key="2">
    <source>
        <dbReference type="Proteomes" id="UP000065151"/>
    </source>
</evidence>
<organism evidence="1">
    <name type="scientific">Pseudarthrobacter sulfonivorans</name>
    <dbReference type="NCBI Taxonomy" id="121292"/>
    <lineage>
        <taxon>Bacteria</taxon>
        <taxon>Bacillati</taxon>
        <taxon>Actinomycetota</taxon>
        <taxon>Actinomycetes</taxon>
        <taxon>Micrococcales</taxon>
        <taxon>Micrococcaceae</taxon>
        <taxon>Pseudarthrobacter</taxon>
    </lineage>
</organism>
<gene>
    <name evidence="1" type="ORF">AU252_04860</name>
</gene>
<dbReference type="EMBL" id="CP013747">
    <property type="protein sequence ID" value="ALV40582.1"/>
    <property type="molecule type" value="Genomic_DNA"/>
</dbReference>
<dbReference type="Proteomes" id="UP000065151">
    <property type="component" value="Chromosome"/>
</dbReference>
<dbReference type="STRING" id="121292.AU252_04860"/>
<dbReference type="KEGG" id="psul:AU252_04860"/>
<name>A0A0U3GMZ8_9MICC</name>
<sequence>MDFYAINALRENHAGWSLLRAQNAPLAVSFFIKAFTGPNQRDIGRQELIDHLDDVLFGLRRIRAWRNSRWPVLSKNTEVIWSLQTGHNHGRCHYNPAPN</sequence>
<reference evidence="1 2" key="1">
    <citation type="submission" date="2015-12" db="EMBL/GenBank/DDBJ databases">
        <authorList>
            <person name="Shamseldin A."/>
            <person name="Moawad H."/>
            <person name="Abd El-Rahim W.M."/>
            <person name="Sadowsky M.J."/>
        </authorList>
    </citation>
    <scope>NUCLEOTIDE SEQUENCE [LARGE SCALE GENOMIC DNA]</scope>
    <source>
        <strain evidence="1 2">Ar51</strain>
    </source>
</reference>
<dbReference type="InterPro" id="IPR021804">
    <property type="entry name" value="DUF3375"/>
</dbReference>
<dbReference type="RefSeq" id="WP_058929752.1">
    <property type="nucleotide sequence ID" value="NZ_CP013747.1"/>
</dbReference>
<protein>
    <submittedName>
        <fullName evidence="1">Uncharacterized protein</fullName>
    </submittedName>
</protein>
<proteinExistence type="predicted"/>
<accession>A0A0U3GMZ8</accession>